<dbReference type="GO" id="GO:0005768">
    <property type="term" value="C:endosome"/>
    <property type="evidence" value="ECO:0007669"/>
    <property type="project" value="TreeGrafter"/>
</dbReference>
<proteinExistence type="inferred from homology"/>
<dbReference type="GO" id="GO:0008270">
    <property type="term" value="F:zinc ion binding"/>
    <property type="evidence" value="ECO:0007669"/>
    <property type="project" value="UniProtKB-KW"/>
</dbReference>
<accession>A0AAV5ACI7</accession>
<comment type="caution">
    <text evidence="15">The sequence shown here is derived from an EMBL/GenBank/DDBJ whole genome shotgun (WGS) entry which is preliminary data.</text>
</comment>
<feature type="region of interest" description="Disordered" evidence="11">
    <location>
        <begin position="357"/>
        <end position="396"/>
    </location>
</feature>
<keyword evidence="3" id="KW-0479">Metal-binding</keyword>
<dbReference type="Proteomes" id="UP001050691">
    <property type="component" value="Unassembled WGS sequence"/>
</dbReference>
<dbReference type="PROSITE" id="PS50404">
    <property type="entry name" value="GST_NTER"/>
    <property type="match status" value="1"/>
</dbReference>
<feature type="region of interest" description="Disordered" evidence="11">
    <location>
        <begin position="1012"/>
        <end position="1178"/>
    </location>
</feature>
<dbReference type="SUPFAM" id="SSF47616">
    <property type="entry name" value="GST C-terminal domain-like"/>
    <property type="match status" value="1"/>
</dbReference>
<dbReference type="InterPro" id="IPR001841">
    <property type="entry name" value="Znf_RING"/>
</dbReference>
<dbReference type="Gene3D" id="1.20.1050.10">
    <property type="match status" value="1"/>
</dbReference>
<protein>
    <recommendedName>
        <fullName evidence="17">Vacuolar protein sorting-associated protein 11 homolog</fullName>
    </recommendedName>
</protein>
<evidence type="ECO:0000256" key="7">
    <source>
        <dbReference type="ARBA" id="ARBA00023136"/>
    </source>
</evidence>
<evidence type="ECO:0000313" key="15">
    <source>
        <dbReference type="EMBL" id="GJJ12060.1"/>
    </source>
</evidence>
<feature type="repeat" description="CHCR" evidence="10">
    <location>
        <begin position="129"/>
        <end position="305"/>
    </location>
</feature>
<dbReference type="EMBL" id="BPWL01000007">
    <property type="protein sequence ID" value="GJJ12060.1"/>
    <property type="molecule type" value="Genomic_DNA"/>
</dbReference>
<evidence type="ECO:0000256" key="5">
    <source>
        <dbReference type="ARBA" id="ARBA00022833"/>
    </source>
</evidence>
<evidence type="ECO:0008006" key="17">
    <source>
        <dbReference type="Google" id="ProtNLM"/>
    </source>
</evidence>
<gene>
    <name evidence="15" type="ORF">Clacol_006301</name>
</gene>
<dbReference type="Pfam" id="PF12451">
    <property type="entry name" value="VPS11_C"/>
    <property type="match status" value="1"/>
</dbReference>
<dbReference type="PANTHER" id="PTHR23323">
    <property type="entry name" value="VACUOLAR PROTEIN SORTING-ASSOCIATED PROTEIN"/>
    <property type="match status" value="1"/>
</dbReference>
<feature type="compositionally biased region" description="Basic and acidic residues" evidence="11">
    <location>
        <begin position="1143"/>
        <end position="1154"/>
    </location>
</feature>
<dbReference type="PROSITE" id="PS50236">
    <property type="entry name" value="CHCR"/>
    <property type="match status" value="1"/>
</dbReference>
<dbReference type="SUPFAM" id="SSF57850">
    <property type="entry name" value="RING/U-box"/>
    <property type="match status" value="1"/>
</dbReference>
<evidence type="ECO:0000256" key="6">
    <source>
        <dbReference type="ARBA" id="ARBA00022927"/>
    </source>
</evidence>
<feature type="compositionally biased region" description="Polar residues" evidence="11">
    <location>
        <begin position="385"/>
        <end position="395"/>
    </location>
</feature>
<evidence type="ECO:0000256" key="1">
    <source>
        <dbReference type="ARBA" id="ARBA00007070"/>
    </source>
</evidence>
<dbReference type="GO" id="GO:0006904">
    <property type="term" value="P:vesicle docking involved in exocytosis"/>
    <property type="evidence" value="ECO:0007669"/>
    <property type="project" value="TreeGrafter"/>
</dbReference>
<dbReference type="PROSITE" id="PS50089">
    <property type="entry name" value="ZF_RING_2"/>
    <property type="match status" value="1"/>
</dbReference>
<feature type="domain" description="RING-type" evidence="12">
    <location>
        <begin position="672"/>
        <end position="707"/>
    </location>
</feature>
<dbReference type="InterPro" id="IPR000547">
    <property type="entry name" value="Clathrin_H-chain/VPS_repeat"/>
</dbReference>
<keyword evidence="6" id="KW-0653">Protein transport</keyword>
<evidence type="ECO:0000259" key="13">
    <source>
        <dbReference type="PROSITE" id="PS50404"/>
    </source>
</evidence>
<keyword evidence="5" id="KW-0862">Zinc</keyword>
<reference evidence="15" key="1">
    <citation type="submission" date="2021-10" db="EMBL/GenBank/DDBJ databases">
        <title>De novo Genome Assembly of Clathrus columnatus (Basidiomycota, Fungi) Using Illumina and Nanopore Sequence Data.</title>
        <authorList>
            <person name="Ogiso-Tanaka E."/>
            <person name="Itagaki H."/>
            <person name="Hosoya T."/>
            <person name="Hosaka K."/>
        </authorList>
    </citation>
    <scope>NUCLEOTIDE SEQUENCE</scope>
    <source>
        <strain evidence="15">MO-923</strain>
    </source>
</reference>
<dbReference type="InterPro" id="IPR057308">
    <property type="entry name" value="CHCR_PEP5_VPS11"/>
</dbReference>
<feature type="domain" description="GST C-terminal" evidence="14">
    <location>
        <begin position="867"/>
        <end position="995"/>
    </location>
</feature>
<dbReference type="InterPro" id="IPR010987">
    <property type="entry name" value="Glutathione-S-Trfase_C-like"/>
</dbReference>
<dbReference type="InterPro" id="IPR004045">
    <property type="entry name" value="Glutathione_S-Trfase_N"/>
</dbReference>
<dbReference type="InterPro" id="IPR057307">
    <property type="entry name" value="PEP5_VPS11_N"/>
</dbReference>
<evidence type="ECO:0000259" key="12">
    <source>
        <dbReference type="PROSITE" id="PS50089"/>
    </source>
</evidence>
<dbReference type="GO" id="GO:0030897">
    <property type="term" value="C:HOPS complex"/>
    <property type="evidence" value="ECO:0007669"/>
    <property type="project" value="TreeGrafter"/>
</dbReference>
<dbReference type="PANTHER" id="PTHR23323:SF24">
    <property type="entry name" value="VACUOLAR PROTEIN SORTING-ASSOCIATED PROTEIN 11 HOMOLOG"/>
    <property type="match status" value="1"/>
</dbReference>
<keyword evidence="7" id="KW-0472">Membrane</keyword>
<evidence type="ECO:0000256" key="3">
    <source>
        <dbReference type="ARBA" id="ARBA00022723"/>
    </source>
</evidence>
<feature type="compositionally biased region" description="Polar residues" evidence="11">
    <location>
        <begin position="1127"/>
        <end position="1142"/>
    </location>
</feature>
<evidence type="ECO:0000256" key="11">
    <source>
        <dbReference type="SAM" id="MobiDB-lite"/>
    </source>
</evidence>
<dbReference type="Pfam" id="PF23341">
    <property type="entry name" value="PEP5_VPS11_N"/>
    <property type="match status" value="1"/>
</dbReference>
<dbReference type="AlphaFoldDB" id="A0AAV5ACI7"/>
<dbReference type="GO" id="GO:0048284">
    <property type="term" value="P:organelle fusion"/>
    <property type="evidence" value="ECO:0007669"/>
    <property type="project" value="TreeGrafter"/>
</dbReference>
<dbReference type="InterPro" id="IPR036282">
    <property type="entry name" value="Glutathione-S-Trfase_C_sf"/>
</dbReference>
<evidence type="ECO:0000256" key="9">
    <source>
        <dbReference type="PROSITE-ProRule" id="PRU00175"/>
    </source>
</evidence>
<dbReference type="GO" id="GO:0006886">
    <property type="term" value="P:intracellular protein transport"/>
    <property type="evidence" value="ECO:0007669"/>
    <property type="project" value="UniProtKB-UniRule"/>
</dbReference>
<evidence type="ECO:0000256" key="4">
    <source>
        <dbReference type="ARBA" id="ARBA00022771"/>
    </source>
</evidence>
<comment type="similarity">
    <text evidence="1">Belongs to the VPS11 family.</text>
</comment>
<sequence length="1222" mass="137486">MSVSAMHPSATVRNIAARTSSNGDITRVTIFDVENKFIAYTDTFEEGVRNIFCQWEQVFVLTTDGKLFSLQEKPTSAELEILFGRSFYVVAINVAKTRNLDAASVADVHKRYGDHLYSKGDYDSAMQQFIQTIGHLQPSYVIRKVKRAHTYIILTGNNDIFLKFLDAQRIHNLTTYLQELHSLGLANSDHTTLLLNTYTKLKDVSRLDSFIKTESHRTVSGDPNDLPFDLQTAIRVCRQAGYFEHASYLAKKYERHEDYLRIQVEDTENYADALDYVQKLGLEAAQNILIRYGRALLEHLPDETTTLLINICLGTSEVENSSVAMPIAKTATGPSYLSYLALGRNNVATNGDHPSPVSAIKDSSSLKGHAVPNRESSMGFRDGSRTSSPQPSITNIRPPIKLPSPRLYFSHFVDHIAHFVRFLETIALKRWGQSVDSTTTTKNIDILNELYEDQIEQAAVWNTLLELYLTLFSESPTPGENKLLEEKVVKLLQNQILPYDHTHALIVCSTRRFTPGLVFLWEKMGMYEDILRFWMEQEKEKSDPEASFQVLHHLKLYGPSHPYLYPLVLRFLTSDERLLSQHVADLIEILDHIQNKGIMPPLGVIQVLSRNGVTTVGLVKQWLMLRIRESQEEAQADRSLIESYRSETKAKLQEISELTDTQNPRAFQATRCTACGSPLDLPAIHFMCKHSYHQRCLSEQEAECPECARSHGVIREIRRNNERLVDQHEIFLGDVAERGFSAVAVGFGKGFMDSLLTLTYVDIRGLAEPINLLLVDANINYRNERLILSQWKTREAEGTYGPVYGQPFHDLPTLSVKTSLGTVNLAGIFTILEYLEDALDTHAGKDVLYKGIKNSSIIVIIKVTHILILWKAKVNMIRDASMSFLQECHNYLGSETWDSSEERQRFRQQRITPFLLDLSRHIGVNGLQGDFGADSRRPLTAAGACAFEALDLTETFYPAILNDWPVLAILRGRISIRPNIQSYLNGGKREPKISMSPYETPERVAYLSLKDVRSQPPAGGPRKSESGAPSIYSTTSESMGMGSSPRSSSHVLKKRHYPSISSMNKGSRGPRQSEDDRAITTTTSLKKDGLFSSSSSSKRSDDHSLEVEKRPRSHSFTSLFVRKKSSKSNISQPNSTQTSPRSTDSRANGDDRNRQSLQRGYYNRDSAPSIEHTIPDPTFSVTIPKSRFPMDNANNTVRSSVHSGSIYSTSSGPEYSIMAQAI</sequence>
<dbReference type="PROSITE" id="PS50405">
    <property type="entry name" value="GST_CTER"/>
    <property type="match status" value="1"/>
</dbReference>
<dbReference type="InterPro" id="IPR024763">
    <property type="entry name" value="VPS11_C"/>
</dbReference>
<dbReference type="Gene3D" id="3.40.30.10">
    <property type="entry name" value="Glutaredoxin"/>
    <property type="match status" value="2"/>
</dbReference>
<evidence type="ECO:0000259" key="14">
    <source>
        <dbReference type="PROSITE" id="PS50405"/>
    </source>
</evidence>
<feature type="domain" description="GST N-terminal" evidence="13">
    <location>
        <begin position="754"/>
        <end position="843"/>
    </location>
</feature>
<keyword evidence="16" id="KW-1185">Reference proteome</keyword>
<dbReference type="GO" id="GO:0007033">
    <property type="term" value="P:vacuole organization"/>
    <property type="evidence" value="ECO:0007669"/>
    <property type="project" value="TreeGrafter"/>
</dbReference>
<evidence type="ECO:0000256" key="2">
    <source>
        <dbReference type="ARBA" id="ARBA00022448"/>
    </source>
</evidence>
<evidence type="ECO:0000256" key="8">
    <source>
        <dbReference type="ARBA" id="ARBA00029433"/>
    </source>
</evidence>
<evidence type="ECO:0000256" key="10">
    <source>
        <dbReference type="PROSITE-ProRule" id="PRU01006"/>
    </source>
</evidence>
<organism evidence="15 16">
    <name type="scientific">Clathrus columnatus</name>
    <dbReference type="NCBI Taxonomy" id="1419009"/>
    <lineage>
        <taxon>Eukaryota</taxon>
        <taxon>Fungi</taxon>
        <taxon>Dikarya</taxon>
        <taxon>Basidiomycota</taxon>
        <taxon>Agaricomycotina</taxon>
        <taxon>Agaricomycetes</taxon>
        <taxon>Phallomycetidae</taxon>
        <taxon>Phallales</taxon>
        <taxon>Clathraceae</taxon>
        <taxon>Clathrus</taxon>
    </lineage>
</organism>
<dbReference type="Pfam" id="PF17122">
    <property type="entry name" value="zf-C3H2C3"/>
    <property type="match status" value="1"/>
</dbReference>
<keyword evidence="2" id="KW-0813">Transport</keyword>
<dbReference type="GO" id="GO:0007032">
    <property type="term" value="P:endosome organization"/>
    <property type="evidence" value="ECO:0007669"/>
    <property type="project" value="TreeGrafter"/>
</dbReference>
<feature type="compositionally biased region" description="Low complexity" evidence="11">
    <location>
        <begin position="1033"/>
        <end position="1049"/>
    </location>
</feature>
<keyword evidence="4 9" id="KW-0863">Zinc-finger</keyword>
<dbReference type="CDD" id="cd16688">
    <property type="entry name" value="RING-H2_Vps11"/>
    <property type="match status" value="1"/>
</dbReference>
<evidence type="ECO:0000313" key="16">
    <source>
        <dbReference type="Proteomes" id="UP001050691"/>
    </source>
</evidence>
<dbReference type="GO" id="GO:0030674">
    <property type="term" value="F:protein-macromolecule adaptor activity"/>
    <property type="evidence" value="ECO:0007669"/>
    <property type="project" value="TreeGrafter"/>
</dbReference>
<dbReference type="Pfam" id="PF23356">
    <property type="entry name" value="TPR_PEP5_VPS11"/>
    <property type="match status" value="2"/>
</dbReference>
<comment type="subcellular location">
    <subcellularLocation>
        <location evidence="8">Endomembrane system</location>
        <topology evidence="8">Peripheral membrane protein</topology>
        <orientation evidence="8">Cytoplasmic side</orientation>
    </subcellularLocation>
</comment>
<name>A0AAV5ACI7_9AGAM</name>
<feature type="compositionally biased region" description="Basic and acidic residues" evidence="11">
    <location>
        <begin position="1098"/>
        <end position="1110"/>
    </location>
</feature>